<keyword evidence="2" id="KW-1185">Reference proteome</keyword>
<organism evidence="1 2">
    <name type="scientific">Alternaria panax</name>
    <dbReference type="NCBI Taxonomy" id="48097"/>
    <lineage>
        <taxon>Eukaryota</taxon>
        <taxon>Fungi</taxon>
        <taxon>Dikarya</taxon>
        <taxon>Ascomycota</taxon>
        <taxon>Pezizomycotina</taxon>
        <taxon>Dothideomycetes</taxon>
        <taxon>Pleosporomycetidae</taxon>
        <taxon>Pleosporales</taxon>
        <taxon>Pleosporineae</taxon>
        <taxon>Pleosporaceae</taxon>
        <taxon>Alternaria</taxon>
        <taxon>Alternaria sect. Panax</taxon>
    </lineage>
</organism>
<name>A0AAD4ILI1_9PLEO</name>
<evidence type="ECO:0000313" key="2">
    <source>
        <dbReference type="Proteomes" id="UP001199106"/>
    </source>
</evidence>
<proteinExistence type="predicted"/>
<evidence type="ECO:0000313" key="1">
    <source>
        <dbReference type="EMBL" id="KAG9196651.1"/>
    </source>
</evidence>
<sequence>MAEPLRYTRFTDVGFGNRLADARNLMHTQAPRVPILAHQESRTAVGSVGSEVANSIRQAALIPPGSPKHGWEKGSYRSPFDYHIASHTVGSRSTASVRSFSLASLSTPQGGMTPAHNYAAREASMHRLEPQPESPPSCRTVTPGSDAKERHLLLGPLRMICKTGVALCREDCERLFSFIDSYMSDSLHTVVERDGILPNVVYRVSIPMTDANWAKYNQLLDVFGFARGMHAMLAVGSSEFDDYTYVVDGTSAEHVEGWKVLASASERDLDMAILSQELVQVWKGMWIVCGAGYAGTVEDSKQ</sequence>
<accession>A0AAD4ILI1</accession>
<dbReference type="EMBL" id="JAANER010000001">
    <property type="protein sequence ID" value="KAG9196651.1"/>
    <property type="molecule type" value="Genomic_DNA"/>
</dbReference>
<protein>
    <submittedName>
        <fullName evidence="1">Uncharacterized protein</fullName>
    </submittedName>
</protein>
<gene>
    <name evidence="1" type="ORF">G6011_01772</name>
</gene>
<comment type="caution">
    <text evidence="1">The sequence shown here is derived from an EMBL/GenBank/DDBJ whole genome shotgun (WGS) entry which is preliminary data.</text>
</comment>
<dbReference type="Proteomes" id="UP001199106">
    <property type="component" value="Unassembled WGS sequence"/>
</dbReference>
<dbReference type="AlphaFoldDB" id="A0AAD4ILI1"/>
<reference evidence="1" key="1">
    <citation type="submission" date="2021-07" db="EMBL/GenBank/DDBJ databases">
        <title>Genome Resource of American Ginseng Black Spot Pathogen Alternaria panax.</title>
        <authorList>
            <person name="Qiu C."/>
            <person name="Wang W."/>
            <person name="Liu Z."/>
        </authorList>
    </citation>
    <scope>NUCLEOTIDE SEQUENCE</scope>
    <source>
        <strain evidence="1">BNCC115425</strain>
    </source>
</reference>